<accession>A0A6L3N470</accession>
<dbReference type="PANTHER" id="PTHR38033">
    <property type="entry name" value="MEMBRANE PROTEIN-RELATED"/>
    <property type="match status" value="1"/>
</dbReference>
<dbReference type="InterPro" id="IPR038522">
    <property type="entry name" value="T4/T6SS_DotU_sf"/>
</dbReference>
<dbReference type="Proteomes" id="UP000473470">
    <property type="component" value="Unassembled WGS sequence"/>
</dbReference>
<dbReference type="PANTHER" id="PTHR38033:SF1">
    <property type="entry name" value="DOTU FAMILY TYPE IV_VI SECRETION SYSTEM PROTEIN"/>
    <property type="match status" value="1"/>
</dbReference>
<dbReference type="Gene3D" id="1.25.40.590">
    <property type="entry name" value="Type IV / VI secretion system, DotU"/>
    <property type="match status" value="1"/>
</dbReference>
<dbReference type="InterPro" id="IPR017732">
    <property type="entry name" value="T4/T6SS_DotU"/>
</dbReference>
<dbReference type="NCBIfam" id="TIGR03349">
    <property type="entry name" value="IV_VI_DotU"/>
    <property type="match status" value="1"/>
</dbReference>
<feature type="transmembrane region" description="Helical" evidence="1">
    <location>
        <begin position="213"/>
        <end position="233"/>
    </location>
</feature>
<gene>
    <name evidence="3" type="ORF">F7R25_05490</name>
</gene>
<dbReference type="EMBL" id="VZOK01000006">
    <property type="protein sequence ID" value="KAB0640117.1"/>
    <property type="molecule type" value="Genomic_DNA"/>
</dbReference>
<evidence type="ECO:0000259" key="2">
    <source>
        <dbReference type="Pfam" id="PF09850"/>
    </source>
</evidence>
<keyword evidence="1" id="KW-1133">Transmembrane helix</keyword>
<evidence type="ECO:0000313" key="4">
    <source>
        <dbReference type="Proteomes" id="UP000473470"/>
    </source>
</evidence>
<dbReference type="AlphaFoldDB" id="A0A6L3N470"/>
<evidence type="ECO:0000256" key="1">
    <source>
        <dbReference type="SAM" id="Phobius"/>
    </source>
</evidence>
<organism evidence="3 4">
    <name type="scientific">Burkholderia stagnalis</name>
    <dbReference type="NCBI Taxonomy" id="1503054"/>
    <lineage>
        <taxon>Bacteria</taxon>
        <taxon>Pseudomonadati</taxon>
        <taxon>Pseudomonadota</taxon>
        <taxon>Betaproteobacteria</taxon>
        <taxon>Burkholderiales</taxon>
        <taxon>Burkholderiaceae</taxon>
        <taxon>Burkholderia</taxon>
        <taxon>Burkholderia cepacia complex</taxon>
    </lineage>
</organism>
<sequence length="251" mass="27767">MTPFFSKRREAALLDQEPGAGRATGTSIRAELRDTALLVTQLSNAGQVENIGETRQRCIQLVAQFSTRLDALGIAPDVRDDAVIAQCGLIDETVLRYLPPADRAQWEPRPLQVERYGIHDAGDRVYERIEYRMREPAPNVELLECYAAILGIGFRGRYASPSGVSSASHDGEAKRQALIAALATLIDRLRPATPRPFMTDRSTTRLSDRLKRLSPWAIAGLACGAAALVWLVWQQILDAQLAHLVQQAKRL</sequence>
<keyword evidence="1" id="KW-0812">Transmembrane</keyword>
<proteinExistence type="predicted"/>
<dbReference type="Pfam" id="PF09850">
    <property type="entry name" value="DotU"/>
    <property type="match status" value="1"/>
</dbReference>
<comment type="caution">
    <text evidence="3">The sequence shown here is derived from an EMBL/GenBank/DDBJ whole genome shotgun (WGS) entry which is preliminary data.</text>
</comment>
<feature type="domain" description="Type IV / VI secretion system DotU" evidence="2">
    <location>
        <begin position="32"/>
        <end position="232"/>
    </location>
</feature>
<protein>
    <submittedName>
        <fullName evidence="3">DotU family type IV/VI secretion system protein</fullName>
    </submittedName>
</protein>
<reference evidence="3 4" key="1">
    <citation type="submission" date="2019-09" db="EMBL/GenBank/DDBJ databases">
        <title>Draft genome sequences of 48 bacterial type strains from the CCUG.</title>
        <authorList>
            <person name="Tunovic T."/>
            <person name="Pineiro-Iglesias B."/>
            <person name="Unosson C."/>
            <person name="Inganas E."/>
            <person name="Ohlen M."/>
            <person name="Cardew S."/>
            <person name="Jensie-Markopoulos S."/>
            <person name="Salva-Serra F."/>
            <person name="Jaen-Luchoro D."/>
            <person name="Karlsson R."/>
            <person name="Svensson-Stadler L."/>
            <person name="Chun J."/>
            <person name="Moore E."/>
        </authorList>
    </citation>
    <scope>NUCLEOTIDE SEQUENCE [LARGE SCALE GENOMIC DNA]</scope>
    <source>
        <strain evidence="3 4">CCUG 65686</strain>
    </source>
</reference>
<evidence type="ECO:0000313" key="3">
    <source>
        <dbReference type="EMBL" id="KAB0640117.1"/>
    </source>
</evidence>
<keyword evidence="1" id="KW-0472">Membrane</keyword>
<name>A0A6L3N470_9BURK</name>
<dbReference type="RefSeq" id="WP_059884413.1">
    <property type="nucleotide sequence ID" value="NZ_CABVPM010000004.1"/>
</dbReference>